<dbReference type="AlphaFoldDB" id="A0A495RHX8"/>
<dbReference type="OrthoDB" id="6630798at2"/>
<feature type="chain" id="PRO_5019714630" description="Lipoprotein" evidence="1">
    <location>
        <begin position="23"/>
        <end position="106"/>
    </location>
</feature>
<evidence type="ECO:0008006" key="4">
    <source>
        <dbReference type="Google" id="ProtNLM"/>
    </source>
</evidence>
<evidence type="ECO:0000313" key="2">
    <source>
        <dbReference type="EMBL" id="RKS87133.1"/>
    </source>
</evidence>
<comment type="caution">
    <text evidence="2">The sequence shown here is derived from an EMBL/GenBank/DDBJ whole genome shotgun (WGS) entry which is preliminary data.</text>
</comment>
<accession>A0A495RHX8</accession>
<sequence>MKIYLVSLATLVVILLNGCAVQNDKTKIHGLGLTYSSNVQQLSNGDYFTEVEASLASGRITTAVELANKNAVEFCKEQNKTMEQVISETNSHLLVNGTARLTFRCL</sequence>
<reference evidence="2 3" key="1">
    <citation type="submission" date="2018-10" db="EMBL/GenBank/DDBJ databases">
        <title>Genomic Encyclopedia of Type Strains, Phase IV (KMG-IV): sequencing the most valuable type-strain genomes for metagenomic binning, comparative biology and taxonomic classification.</title>
        <authorList>
            <person name="Goeker M."/>
        </authorList>
    </citation>
    <scope>NUCLEOTIDE SEQUENCE [LARGE SCALE GENOMIC DNA]</scope>
    <source>
        <strain evidence="2 3">DSM 22228</strain>
    </source>
</reference>
<dbReference type="Proteomes" id="UP000278542">
    <property type="component" value="Unassembled WGS sequence"/>
</dbReference>
<name>A0A495RHX8_9GAMM</name>
<evidence type="ECO:0000256" key="1">
    <source>
        <dbReference type="SAM" id="SignalP"/>
    </source>
</evidence>
<proteinExistence type="predicted"/>
<protein>
    <recommendedName>
        <fullName evidence="4">Lipoprotein</fullName>
    </recommendedName>
</protein>
<evidence type="ECO:0000313" key="3">
    <source>
        <dbReference type="Proteomes" id="UP000278542"/>
    </source>
</evidence>
<organism evidence="2 3">
    <name type="scientific">Orbus hercynius</name>
    <dbReference type="NCBI Taxonomy" id="593135"/>
    <lineage>
        <taxon>Bacteria</taxon>
        <taxon>Pseudomonadati</taxon>
        <taxon>Pseudomonadota</taxon>
        <taxon>Gammaproteobacteria</taxon>
        <taxon>Orbales</taxon>
        <taxon>Orbaceae</taxon>
        <taxon>Orbus</taxon>
    </lineage>
</organism>
<keyword evidence="1" id="KW-0732">Signal</keyword>
<feature type="signal peptide" evidence="1">
    <location>
        <begin position="1"/>
        <end position="22"/>
    </location>
</feature>
<dbReference type="RefSeq" id="WP_121144050.1">
    <property type="nucleotide sequence ID" value="NZ_RBWY01000001.1"/>
</dbReference>
<gene>
    <name evidence="2" type="ORF">DES39_0348</name>
</gene>
<dbReference type="EMBL" id="RBWY01000001">
    <property type="protein sequence ID" value="RKS87133.1"/>
    <property type="molecule type" value="Genomic_DNA"/>
</dbReference>
<keyword evidence="3" id="KW-1185">Reference proteome</keyword>